<gene>
    <name evidence="12" type="primary">algA</name>
    <name evidence="12" type="ORF">NCTC13102_00354</name>
</gene>
<comment type="similarity">
    <text evidence="1 8">Belongs to the mannose-6-phosphate isomerase type 2 family.</text>
</comment>
<keyword evidence="5" id="KW-0547">Nucleotide-binding</keyword>
<dbReference type="Pfam" id="PF01050">
    <property type="entry name" value="MannoseP_isomer"/>
    <property type="match status" value="1"/>
</dbReference>
<dbReference type="InterPro" id="IPR001538">
    <property type="entry name" value="Man6P_isomerase-2_C"/>
</dbReference>
<dbReference type="PANTHER" id="PTHR46390:SF1">
    <property type="entry name" value="MANNOSE-1-PHOSPHATE GUANYLYLTRANSFERASE"/>
    <property type="match status" value="1"/>
</dbReference>
<evidence type="ECO:0000259" key="11">
    <source>
        <dbReference type="Pfam" id="PF22640"/>
    </source>
</evidence>
<feature type="domain" description="Nucleotidyl transferase" evidence="9">
    <location>
        <begin position="5"/>
        <end position="308"/>
    </location>
</feature>
<evidence type="ECO:0000259" key="9">
    <source>
        <dbReference type="Pfam" id="PF00483"/>
    </source>
</evidence>
<evidence type="ECO:0000313" key="13">
    <source>
        <dbReference type="Proteomes" id="UP000250166"/>
    </source>
</evidence>
<evidence type="ECO:0000259" key="10">
    <source>
        <dbReference type="Pfam" id="PF01050"/>
    </source>
</evidence>
<dbReference type="Pfam" id="PF00483">
    <property type="entry name" value="NTP_transferase"/>
    <property type="match status" value="1"/>
</dbReference>
<dbReference type="CDD" id="cd02213">
    <property type="entry name" value="cupin_PMI_typeII_C"/>
    <property type="match status" value="1"/>
</dbReference>
<dbReference type="InterPro" id="IPR006375">
    <property type="entry name" value="Man1P_GuaTrfase/Man6P_Isoase"/>
</dbReference>
<organism evidence="12 13">
    <name type="scientific">Helicobacter fennelliae</name>
    <dbReference type="NCBI Taxonomy" id="215"/>
    <lineage>
        <taxon>Bacteria</taxon>
        <taxon>Pseudomonadati</taxon>
        <taxon>Campylobacterota</taxon>
        <taxon>Epsilonproteobacteria</taxon>
        <taxon>Campylobacterales</taxon>
        <taxon>Helicobacteraceae</taxon>
        <taxon>Helicobacter</taxon>
    </lineage>
</organism>
<dbReference type="GO" id="GO:0016853">
    <property type="term" value="F:isomerase activity"/>
    <property type="evidence" value="ECO:0007669"/>
    <property type="project" value="UniProtKB-KW"/>
</dbReference>
<dbReference type="NCBIfam" id="TIGR01479">
    <property type="entry name" value="GMP_PMI"/>
    <property type="match status" value="1"/>
</dbReference>
<keyword evidence="12" id="KW-0413">Isomerase</keyword>
<dbReference type="GO" id="GO:0005525">
    <property type="term" value="F:GTP binding"/>
    <property type="evidence" value="ECO:0007669"/>
    <property type="project" value="UniProtKB-KW"/>
</dbReference>
<dbReference type="InterPro" id="IPR049577">
    <property type="entry name" value="GMPP_N"/>
</dbReference>
<dbReference type="EC" id="2.7.7.13" evidence="2"/>
<dbReference type="Pfam" id="PF22640">
    <property type="entry name" value="ManC_GMP_beta-helix"/>
    <property type="match status" value="1"/>
</dbReference>
<evidence type="ECO:0000256" key="4">
    <source>
        <dbReference type="ARBA" id="ARBA00022695"/>
    </source>
</evidence>
<dbReference type="SUPFAM" id="SSF53448">
    <property type="entry name" value="Nucleotide-diphospho-sugar transferases"/>
    <property type="match status" value="1"/>
</dbReference>
<dbReference type="InterPro" id="IPR005835">
    <property type="entry name" value="NTP_transferase_dom"/>
</dbReference>
<dbReference type="InterPro" id="IPR014710">
    <property type="entry name" value="RmlC-like_jellyroll"/>
</dbReference>
<dbReference type="GO" id="GO:0004475">
    <property type="term" value="F:mannose-1-phosphate guanylyltransferase (GTP) activity"/>
    <property type="evidence" value="ECO:0007669"/>
    <property type="project" value="UniProtKB-EC"/>
</dbReference>
<dbReference type="InterPro" id="IPR054566">
    <property type="entry name" value="ManC/GMP-like_b-helix"/>
</dbReference>
<evidence type="ECO:0000256" key="7">
    <source>
        <dbReference type="ARBA" id="ARBA00047343"/>
    </source>
</evidence>
<dbReference type="RefSeq" id="WP_023946830.1">
    <property type="nucleotide sequence ID" value="NZ_UAWL01000006.1"/>
</dbReference>
<dbReference type="EMBL" id="UAWL01000006">
    <property type="protein sequence ID" value="SQB97783.1"/>
    <property type="molecule type" value="Genomic_DNA"/>
</dbReference>
<sequence>MTISILCGGSGTRLFPLSRELMPKQFASLLPQSTNSQTKSLFQETLLRNIDALRSLDSLDSASIQVITNESLYFLAKDQAKEINIHIDSFICESYGKNTAPALAFSALYASKYATNKENEIILALPSDHLINSHHYKECLEQAFALAMQDKIVTFGIVPTFAHTGYGYIKTDKLDSTRVLGFYEKPTIQKAREFLAEGNYYWNSGMFCFKASALLDELQTHAKSIYQMCKKVFQVSALEKSESSENLNNHKQNKNCKNQCLRLDRALSYELEDKSIDYALMEKTKNIACIVSDLKWSDVGSFEYLSQEYPKDIDNNASNTHFISKDSHNNFVLSNRPVIGIGINDLIVVDGGDCLLVSKKGESSRIKEILPKLKTLNPEILKTHATTHRPWGSYTVLLEGESYKIKQIIVKPKSRLSLQKHFHRNEHWIIVNGSALVTINGKETFLKANQSTYIPMGQTHRLENPGIIPLVMIEVQVGEYLGEDDIVRLEDDYLRVK</sequence>
<dbReference type="FunFam" id="2.60.120.10:FF:000032">
    <property type="entry name" value="Mannose-1-phosphate guanylyltransferase/mannose-6-phosphate isomerase"/>
    <property type="match status" value="1"/>
</dbReference>
<keyword evidence="4" id="KW-0548">Nucleotidyltransferase</keyword>
<dbReference type="Gene3D" id="3.90.550.10">
    <property type="entry name" value="Spore Coat Polysaccharide Biosynthesis Protein SpsA, Chain A"/>
    <property type="match status" value="1"/>
</dbReference>
<dbReference type="GO" id="GO:0009298">
    <property type="term" value="P:GDP-mannose biosynthetic process"/>
    <property type="evidence" value="ECO:0007669"/>
    <property type="project" value="TreeGrafter"/>
</dbReference>
<dbReference type="GO" id="GO:0000271">
    <property type="term" value="P:polysaccharide biosynthetic process"/>
    <property type="evidence" value="ECO:0007669"/>
    <property type="project" value="InterPro"/>
</dbReference>
<evidence type="ECO:0000256" key="8">
    <source>
        <dbReference type="RuleBase" id="RU004190"/>
    </source>
</evidence>
<evidence type="ECO:0000256" key="1">
    <source>
        <dbReference type="ARBA" id="ARBA00006115"/>
    </source>
</evidence>
<evidence type="ECO:0000313" key="12">
    <source>
        <dbReference type="EMBL" id="SQB97783.1"/>
    </source>
</evidence>
<reference evidence="12 13" key="1">
    <citation type="submission" date="2018-06" db="EMBL/GenBank/DDBJ databases">
        <authorList>
            <consortium name="Pathogen Informatics"/>
            <person name="Doyle S."/>
        </authorList>
    </citation>
    <scope>NUCLEOTIDE SEQUENCE [LARGE SCALE GENOMIC DNA]</scope>
    <source>
        <strain evidence="12 13">NCTC13102</strain>
    </source>
</reference>
<dbReference type="Proteomes" id="UP000250166">
    <property type="component" value="Unassembled WGS sequence"/>
</dbReference>
<comment type="catalytic activity">
    <reaction evidence="7">
        <text>alpha-D-mannose 1-phosphate + GTP + H(+) = GDP-alpha-D-mannose + diphosphate</text>
        <dbReference type="Rhea" id="RHEA:15229"/>
        <dbReference type="ChEBI" id="CHEBI:15378"/>
        <dbReference type="ChEBI" id="CHEBI:33019"/>
        <dbReference type="ChEBI" id="CHEBI:37565"/>
        <dbReference type="ChEBI" id="CHEBI:57527"/>
        <dbReference type="ChEBI" id="CHEBI:58409"/>
        <dbReference type="EC" id="2.7.7.13"/>
    </reaction>
</comment>
<keyword evidence="6" id="KW-0342">GTP-binding</keyword>
<proteinExistence type="inferred from homology"/>
<name>A0A2X3BB30_9HELI</name>
<dbReference type="InterPro" id="IPR029044">
    <property type="entry name" value="Nucleotide-diphossugar_trans"/>
</dbReference>
<protein>
    <recommendedName>
        <fullName evidence="2">mannose-1-phosphate guanylyltransferase</fullName>
        <ecNumber evidence="2">2.7.7.13</ecNumber>
    </recommendedName>
</protein>
<dbReference type="AlphaFoldDB" id="A0A2X3BB30"/>
<evidence type="ECO:0000256" key="6">
    <source>
        <dbReference type="ARBA" id="ARBA00023134"/>
    </source>
</evidence>
<dbReference type="SUPFAM" id="SSF51182">
    <property type="entry name" value="RmlC-like cupins"/>
    <property type="match status" value="1"/>
</dbReference>
<dbReference type="CDD" id="cd02509">
    <property type="entry name" value="GDP-M1P_Guanylyltransferase"/>
    <property type="match status" value="1"/>
</dbReference>
<dbReference type="InterPro" id="IPR011051">
    <property type="entry name" value="RmlC_Cupin_sf"/>
</dbReference>
<dbReference type="Gene3D" id="2.60.120.10">
    <property type="entry name" value="Jelly Rolls"/>
    <property type="match status" value="1"/>
</dbReference>
<dbReference type="PANTHER" id="PTHR46390">
    <property type="entry name" value="MANNOSE-1-PHOSPHATE GUANYLYLTRANSFERASE"/>
    <property type="match status" value="1"/>
</dbReference>
<feature type="domain" description="Mannose-6-phosphate isomerase type II C-terminal" evidence="10">
    <location>
        <begin position="380"/>
        <end position="491"/>
    </location>
</feature>
<keyword evidence="3" id="KW-0808">Transferase</keyword>
<feature type="domain" description="MannoseP isomerase/GMP-like beta-helix" evidence="11">
    <location>
        <begin position="323"/>
        <end position="373"/>
    </location>
</feature>
<dbReference type="InterPro" id="IPR051161">
    <property type="entry name" value="Mannose-6P_isomerase_type2"/>
</dbReference>
<evidence type="ECO:0000256" key="3">
    <source>
        <dbReference type="ARBA" id="ARBA00022679"/>
    </source>
</evidence>
<accession>A0A2X3BB30</accession>
<evidence type="ECO:0000256" key="2">
    <source>
        <dbReference type="ARBA" id="ARBA00012387"/>
    </source>
</evidence>
<evidence type="ECO:0000256" key="5">
    <source>
        <dbReference type="ARBA" id="ARBA00022741"/>
    </source>
</evidence>